<evidence type="ECO:0000313" key="5">
    <source>
        <dbReference type="Proteomes" id="UP000653127"/>
    </source>
</evidence>
<dbReference type="RefSeq" id="WP_249282614.1">
    <property type="nucleotide sequence ID" value="NZ_JACRST010000006.1"/>
</dbReference>
<protein>
    <submittedName>
        <fullName evidence="4">V-type ATP synthase subunit F</fullName>
    </submittedName>
</protein>
<dbReference type="Pfam" id="PF01990">
    <property type="entry name" value="ATP-synt_F"/>
    <property type="match status" value="1"/>
</dbReference>
<gene>
    <name evidence="4" type="ORF">H8711_06270</name>
</gene>
<evidence type="ECO:0000256" key="3">
    <source>
        <dbReference type="ARBA" id="ARBA00023065"/>
    </source>
</evidence>
<dbReference type="AlphaFoldDB" id="A0A926DZ10"/>
<dbReference type="InterPro" id="IPR036906">
    <property type="entry name" value="ATPase_V1_fsu_sf"/>
</dbReference>
<proteinExistence type="inferred from homology"/>
<dbReference type="Proteomes" id="UP000653127">
    <property type="component" value="Unassembled WGS sequence"/>
</dbReference>
<evidence type="ECO:0000256" key="2">
    <source>
        <dbReference type="ARBA" id="ARBA00022448"/>
    </source>
</evidence>
<dbReference type="Gene3D" id="3.40.50.10580">
    <property type="entry name" value="ATPase, V1 complex, subunit F"/>
    <property type="match status" value="1"/>
</dbReference>
<keyword evidence="5" id="KW-1185">Reference proteome</keyword>
<dbReference type="SUPFAM" id="SSF159468">
    <property type="entry name" value="AtpF-like"/>
    <property type="match status" value="1"/>
</dbReference>
<organism evidence="4 5">
    <name type="scientific">Ligaoa zhengdingensis</name>
    <dbReference type="NCBI Taxonomy" id="2763658"/>
    <lineage>
        <taxon>Bacteria</taxon>
        <taxon>Bacillati</taxon>
        <taxon>Bacillota</taxon>
        <taxon>Clostridia</taxon>
        <taxon>Eubacteriales</taxon>
        <taxon>Oscillospiraceae</taxon>
        <taxon>Ligaoa</taxon>
    </lineage>
</organism>
<comment type="similarity">
    <text evidence="1">Belongs to the V-ATPase F subunit family.</text>
</comment>
<comment type="caution">
    <text evidence="4">The sequence shown here is derived from an EMBL/GenBank/DDBJ whole genome shotgun (WGS) entry which is preliminary data.</text>
</comment>
<reference evidence="4" key="1">
    <citation type="submission" date="2020-08" db="EMBL/GenBank/DDBJ databases">
        <title>Genome public.</title>
        <authorList>
            <person name="Liu C."/>
            <person name="Sun Q."/>
        </authorList>
    </citation>
    <scope>NUCLEOTIDE SEQUENCE</scope>
    <source>
        <strain evidence="4">NSJ-31</strain>
    </source>
</reference>
<dbReference type="GO" id="GO:0046961">
    <property type="term" value="F:proton-transporting ATPase activity, rotational mechanism"/>
    <property type="evidence" value="ECO:0007669"/>
    <property type="project" value="InterPro"/>
</dbReference>
<evidence type="ECO:0000313" key="4">
    <source>
        <dbReference type="EMBL" id="MBC8546538.1"/>
    </source>
</evidence>
<dbReference type="InterPro" id="IPR008218">
    <property type="entry name" value="ATPase_V1-cplx_f_g_su"/>
</dbReference>
<keyword evidence="2" id="KW-0813">Transport</keyword>
<keyword evidence="3" id="KW-0406">Ion transport</keyword>
<name>A0A926DZ10_9FIRM</name>
<accession>A0A926DZ10</accession>
<sequence>MAQEITIAAIGDRDSVMLFHALGIHAVYADDAQGIEKAIHQLAHAGCAVIYITEQAAVLAPEAIERYKTEPFPAIIPIPNRSGSLGLGMQGIRANVEKAIGADILFGEGR</sequence>
<dbReference type="EMBL" id="JACRST010000006">
    <property type="protein sequence ID" value="MBC8546538.1"/>
    <property type="molecule type" value="Genomic_DNA"/>
</dbReference>
<evidence type="ECO:0000256" key="1">
    <source>
        <dbReference type="ARBA" id="ARBA00010148"/>
    </source>
</evidence>